<comment type="caution">
    <text evidence="1">The sequence shown here is derived from an EMBL/GenBank/DDBJ whole genome shotgun (WGS) entry which is preliminary data.</text>
</comment>
<organism evidence="1 2">
    <name type="scientific">Araneus ventricosus</name>
    <name type="common">Orbweaver spider</name>
    <name type="synonym">Epeira ventricosa</name>
    <dbReference type="NCBI Taxonomy" id="182803"/>
    <lineage>
        <taxon>Eukaryota</taxon>
        <taxon>Metazoa</taxon>
        <taxon>Ecdysozoa</taxon>
        <taxon>Arthropoda</taxon>
        <taxon>Chelicerata</taxon>
        <taxon>Arachnida</taxon>
        <taxon>Araneae</taxon>
        <taxon>Araneomorphae</taxon>
        <taxon>Entelegynae</taxon>
        <taxon>Araneoidea</taxon>
        <taxon>Araneidae</taxon>
        <taxon>Araneus</taxon>
    </lineage>
</organism>
<dbReference type="Proteomes" id="UP000499080">
    <property type="component" value="Unassembled WGS sequence"/>
</dbReference>
<dbReference type="AlphaFoldDB" id="A0A4Y2KGR6"/>
<evidence type="ECO:0000313" key="1">
    <source>
        <dbReference type="EMBL" id="GBN01110.1"/>
    </source>
</evidence>
<protein>
    <submittedName>
        <fullName evidence="1">Uncharacterized protein</fullName>
    </submittedName>
</protein>
<sequence>MDGHSSNEESHFIDPESLFVESQVNKKPKKISNVRFAPEATAINTSVCSEDGGDFSEPLSENEIKTEICSYLPSNTLGRRRLQTLSKYHAAKSLTLPHRSSRADQDIPLSRLRHRSFAAPTKTSFLTSLGRHATPKQSFTFEDIQDATDDFKDFFTEEEKKKELSNIRNTPIRLSQRKLYRYYHVLH</sequence>
<proteinExistence type="predicted"/>
<dbReference type="EMBL" id="BGPR01004582">
    <property type="protein sequence ID" value="GBN01110.1"/>
    <property type="molecule type" value="Genomic_DNA"/>
</dbReference>
<accession>A0A4Y2KGR6</accession>
<name>A0A4Y2KGR6_ARAVE</name>
<keyword evidence="2" id="KW-1185">Reference proteome</keyword>
<reference evidence="1 2" key="1">
    <citation type="journal article" date="2019" name="Sci. Rep.">
        <title>Orb-weaving spider Araneus ventricosus genome elucidates the spidroin gene catalogue.</title>
        <authorList>
            <person name="Kono N."/>
            <person name="Nakamura H."/>
            <person name="Ohtoshi R."/>
            <person name="Moran D.A.P."/>
            <person name="Shinohara A."/>
            <person name="Yoshida Y."/>
            <person name="Fujiwara M."/>
            <person name="Mori M."/>
            <person name="Tomita M."/>
            <person name="Arakawa K."/>
        </authorList>
    </citation>
    <scope>NUCLEOTIDE SEQUENCE [LARGE SCALE GENOMIC DNA]</scope>
</reference>
<evidence type="ECO:0000313" key="2">
    <source>
        <dbReference type="Proteomes" id="UP000499080"/>
    </source>
</evidence>
<dbReference type="OrthoDB" id="10371721at2759"/>
<gene>
    <name evidence="1" type="ORF">AVEN_91221_1</name>
</gene>